<gene>
    <name evidence="1" type="ORF">AK812_SmicGene41448</name>
</gene>
<organism evidence="1 2">
    <name type="scientific">Symbiodinium microadriaticum</name>
    <name type="common">Dinoflagellate</name>
    <name type="synonym">Zooxanthella microadriatica</name>
    <dbReference type="NCBI Taxonomy" id="2951"/>
    <lineage>
        <taxon>Eukaryota</taxon>
        <taxon>Sar</taxon>
        <taxon>Alveolata</taxon>
        <taxon>Dinophyceae</taxon>
        <taxon>Suessiales</taxon>
        <taxon>Symbiodiniaceae</taxon>
        <taxon>Symbiodinium</taxon>
    </lineage>
</organism>
<dbReference type="EMBL" id="LSRX01001620">
    <property type="protein sequence ID" value="OLP78386.1"/>
    <property type="molecule type" value="Genomic_DNA"/>
</dbReference>
<keyword evidence="2" id="KW-1185">Reference proteome</keyword>
<protein>
    <submittedName>
        <fullName evidence="1">Uncharacterized protein</fullName>
    </submittedName>
</protein>
<dbReference type="Proteomes" id="UP000186817">
    <property type="component" value="Unassembled WGS sequence"/>
</dbReference>
<dbReference type="OrthoDB" id="10270519at2759"/>
<sequence length="129" mass="14112">MAGLLQKHMGTAYDDVNKALHRFTYHGKAWAKAVGEELNIKDQCDASAALFQLHLDAYQYLALHSLAKGNLLVSAKLVDANAPEGITFLAAHMGCPDVAIAVGWVEQQHAGARAQALVQLRRKFLYLNL</sequence>
<reference evidence="1 2" key="1">
    <citation type="submission" date="2016-02" db="EMBL/GenBank/DDBJ databases">
        <title>Genome analysis of coral dinoflagellate symbionts highlights evolutionary adaptations to a symbiotic lifestyle.</title>
        <authorList>
            <person name="Aranda M."/>
            <person name="Li Y."/>
            <person name="Liew Y.J."/>
            <person name="Baumgarten S."/>
            <person name="Simakov O."/>
            <person name="Wilson M."/>
            <person name="Piel J."/>
            <person name="Ashoor H."/>
            <person name="Bougouffa S."/>
            <person name="Bajic V.B."/>
            <person name="Ryu T."/>
            <person name="Ravasi T."/>
            <person name="Bayer T."/>
            <person name="Micklem G."/>
            <person name="Kim H."/>
            <person name="Bhak J."/>
            <person name="Lajeunesse T.C."/>
            <person name="Voolstra C.R."/>
        </authorList>
    </citation>
    <scope>NUCLEOTIDE SEQUENCE [LARGE SCALE GENOMIC DNA]</scope>
    <source>
        <strain evidence="1 2">CCMP2467</strain>
    </source>
</reference>
<dbReference type="AlphaFoldDB" id="A0A1Q9C662"/>
<proteinExistence type="predicted"/>
<name>A0A1Q9C662_SYMMI</name>
<comment type="caution">
    <text evidence="1">The sequence shown here is derived from an EMBL/GenBank/DDBJ whole genome shotgun (WGS) entry which is preliminary data.</text>
</comment>
<accession>A0A1Q9C662</accession>
<evidence type="ECO:0000313" key="2">
    <source>
        <dbReference type="Proteomes" id="UP000186817"/>
    </source>
</evidence>
<evidence type="ECO:0000313" key="1">
    <source>
        <dbReference type="EMBL" id="OLP78386.1"/>
    </source>
</evidence>